<dbReference type="InterPro" id="IPR001647">
    <property type="entry name" value="HTH_TetR"/>
</dbReference>
<feature type="DNA-binding region" description="H-T-H motif" evidence="4">
    <location>
        <begin position="32"/>
        <end position="51"/>
    </location>
</feature>
<proteinExistence type="predicted"/>
<evidence type="ECO:0000256" key="4">
    <source>
        <dbReference type="PROSITE-ProRule" id="PRU00335"/>
    </source>
</evidence>
<dbReference type="InterPro" id="IPR009057">
    <property type="entry name" value="Homeodomain-like_sf"/>
</dbReference>
<keyword evidence="7" id="KW-1185">Reference proteome</keyword>
<evidence type="ECO:0000313" key="6">
    <source>
        <dbReference type="EMBL" id="KFL37909.1"/>
    </source>
</evidence>
<dbReference type="Proteomes" id="UP000029085">
    <property type="component" value="Unassembled WGS sequence"/>
</dbReference>
<dbReference type="Gene3D" id="1.10.357.10">
    <property type="entry name" value="Tetracycline Repressor, domain 2"/>
    <property type="match status" value="1"/>
</dbReference>
<evidence type="ECO:0000313" key="7">
    <source>
        <dbReference type="Proteomes" id="UP000029085"/>
    </source>
</evidence>
<protein>
    <recommendedName>
        <fullName evidence="5">HTH tetR-type domain-containing protein</fullName>
    </recommendedName>
</protein>
<dbReference type="AlphaFoldDB" id="A0A087MM06"/>
<evidence type="ECO:0000256" key="3">
    <source>
        <dbReference type="ARBA" id="ARBA00023163"/>
    </source>
</evidence>
<evidence type="ECO:0000259" key="5">
    <source>
        <dbReference type="PROSITE" id="PS50977"/>
    </source>
</evidence>
<dbReference type="PANTHER" id="PTHR47506">
    <property type="entry name" value="TRANSCRIPTIONAL REGULATORY PROTEIN"/>
    <property type="match status" value="1"/>
</dbReference>
<dbReference type="PATRIC" id="fig|1121014.3.peg.316"/>
<comment type="caution">
    <text evidence="6">The sequence shown here is derived from an EMBL/GenBank/DDBJ whole genome shotgun (WGS) entry which is preliminary data.</text>
</comment>
<gene>
    <name evidence="6" type="ORF">N788_01690</name>
</gene>
<dbReference type="Pfam" id="PF00440">
    <property type="entry name" value="TetR_N"/>
    <property type="match status" value="1"/>
</dbReference>
<keyword evidence="2 4" id="KW-0238">DNA-binding</keyword>
<dbReference type="OrthoDB" id="326421at2"/>
<dbReference type="InterPro" id="IPR011075">
    <property type="entry name" value="TetR_C"/>
</dbReference>
<sequence length="200" mass="21895">MSPSPSKGDHTRNRLVEAGAAIARIEGLDGLTIGNLAAAAGMSKSGVFAHFGSREDLQLDILERASEAFADQVFRPAFRERRGLPRFRAVFRQWLAFLGGMGDAGGCILMAAASEFDDKPGPVRERVQANQRQMRGEIERCVQMAVDAGELRADSDVAQIAFETFALVLGSHHDLRLFGADEVIPRAERAFDALLQRHYP</sequence>
<reference evidence="7" key="1">
    <citation type="submission" date="2013-08" db="EMBL/GenBank/DDBJ databases">
        <title>Genome sequencing of Arenimonas donghaensis.</title>
        <authorList>
            <person name="Chen F."/>
            <person name="Wang G."/>
        </authorList>
    </citation>
    <scope>NUCLEOTIDE SEQUENCE [LARGE SCALE GENOMIC DNA]</scope>
    <source>
        <strain evidence="7">HO3-R19</strain>
    </source>
</reference>
<keyword evidence="3" id="KW-0804">Transcription</keyword>
<evidence type="ECO:0000256" key="2">
    <source>
        <dbReference type="ARBA" id="ARBA00023125"/>
    </source>
</evidence>
<organism evidence="6 7">
    <name type="scientific">Arenimonas donghaensis DSM 18148 = HO3-R19</name>
    <dbReference type="NCBI Taxonomy" id="1121014"/>
    <lineage>
        <taxon>Bacteria</taxon>
        <taxon>Pseudomonadati</taxon>
        <taxon>Pseudomonadota</taxon>
        <taxon>Gammaproteobacteria</taxon>
        <taxon>Lysobacterales</taxon>
        <taxon>Lysobacteraceae</taxon>
        <taxon>Arenimonas</taxon>
    </lineage>
</organism>
<reference evidence="6 7" key="2">
    <citation type="journal article" date="2015" name="Stand. Genomic Sci.">
        <title>High quality draft genomic sequence of Arenimonas donghaensis DSM 18148(T).</title>
        <authorList>
            <person name="Chen F."/>
            <person name="Wang H."/>
            <person name="Cao Y."/>
            <person name="Li X."/>
            <person name="Wang G."/>
        </authorList>
    </citation>
    <scope>NUCLEOTIDE SEQUENCE [LARGE SCALE GENOMIC DNA]</scope>
    <source>
        <strain evidence="6 7">HO3-R19</strain>
    </source>
</reference>
<dbReference type="RefSeq" id="WP_034220287.1">
    <property type="nucleotide sequence ID" value="NZ_AVCJ01000001.1"/>
</dbReference>
<dbReference type="GO" id="GO:0003677">
    <property type="term" value="F:DNA binding"/>
    <property type="evidence" value="ECO:0007669"/>
    <property type="project" value="UniProtKB-UniRule"/>
</dbReference>
<accession>A0A087MM06</accession>
<dbReference type="Pfam" id="PF16925">
    <property type="entry name" value="TetR_C_13"/>
    <property type="match status" value="1"/>
</dbReference>
<dbReference type="EMBL" id="AVCJ01000001">
    <property type="protein sequence ID" value="KFL37909.1"/>
    <property type="molecule type" value="Genomic_DNA"/>
</dbReference>
<dbReference type="SUPFAM" id="SSF48498">
    <property type="entry name" value="Tetracyclin repressor-like, C-terminal domain"/>
    <property type="match status" value="1"/>
</dbReference>
<dbReference type="PROSITE" id="PS50977">
    <property type="entry name" value="HTH_TETR_2"/>
    <property type="match status" value="1"/>
</dbReference>
<dbReference type="InterPro" id="IPR036271">
    <property type="entry name" value="Tet_transcr_reg_TetR-rel_C_sf"/>
</dbReference>
<dbReference type="STRING" id="1121014.N788_01690"/>
<keyword evidence="1" id="KW-0805">Transcription regulation</keyword>
<name>A0A087MM06_9GAMM</name>
<dbReference type="PANTHER" id="PTHR47506:SF6">
    <property type="entry name" value="HTH-TYPE TRANSCRIPTIONAL REPRESSOR NEMR"/>
    <property type="match status" value="1"/>
</dbReference>
<evidence type="ECO:0000256" key="1">
    <source>
        <dbReference type="ARBA" id="ARBA00023015"/>
    </source>
</evidence>
<dbReference type="Gene3D" id="1.10.10.60">
    <property type="entry name" value="Homeodomain-like"/>
    <property type="match status" value="1"/>
</dbReference>
<dbReference type="SUPFAM" id="SSF46689">
    <property type="entry name" value="Homeodomain-like"/>
    <property type="match status" value="1"/>
</dbReference>
<feature type="domain" description="HTH tetR-type" evidence="5">
    <location>
        <begin position="9"/>
        <end position="69"/>
    </location>
</feature>